<comment type="function">
    <text evidence="10">Protein O-mannosyltransferase that catalyzes the transfer of a single mannose residue from a polyprenol phospho-mannosyl lipidic donor to the hydroxyl group of selected serine and threonine residues in acceptor proteins.</text>
</comment>
<dbReference type="InterPro" id="IPR003342">
    <property type="entry name" value="ArnT-like_N"/>
</dbReference>
<dbReference type="OrthoDB" id="8571007at2"/>
<dbReference type="PANTHER" id="PTHR10050">
    <property type="entry name" value="DOLICHYL-PHOSPHATE-MANNOSE--PROTEIN MANNOSYLTRANSFERASE"/>
    <property type="match status" value="1"/>
</dbReference>
<dbReference type="Pfam" id="PF02366">
    <property type="entry name" value="PMT"/>
    <property type="match status" value="1"/>
</dbReference>
<feature type="transmembrane region" description="Helical" evidence="10">
    <location>
        <begin position="41"/>
        <end position="62"/>
    </location>
</feature>
<feature type="region of interest" description="Disordered" evidence="11">
    <location>
        <begin position="1"/>
        <end position="24"/>
    </location>
</feature>
<feature type="domain" description="Protein O-mannosyl-transferase C-terminal four TM" evidence="13">
    <location>
        <begin position="358"/>
        <end position="527"/>
    </location>
</feature>
<keyword evidence="6 10" id="KW-0812">Transmembrane</keyword>
<evidence type="ECO:0000313" key="16">
    <source>
        <dbReference type="Proteomes" id="UP000216107"/>
    </source>
</evidence>
<dbReference type="UniPathway" id="UPA00378"/>
<dbReference type="InterPro" id="IPR027005">
    <property type="entry name" value="PMT-like"/>
</dbReference>
<keyword evidence="4 10" id="KW-0328">Glycosyltransferase</keyword>
<evidence type="ECO:0000313" key="15">
    <source>
        <dbReference type="EMBL" id="PAS91364.1"/>
    </source>
</evidence>
<keyword evidence="10" id="KW-1003">Cell membrane</keyword>
<comment type="caution">
    <text evidence="15">The sequence shown here is derived from an EMBL/GenBank/DDBJ whole genome shotgun (WGS) entry which is preliminary data.</text>
</comment>
<reference evidence="15 16" key="2">
    <citation type="submission" date="2017-07" db="EMBL/GenBank/DDBJ databases">
        <title>Candidatus Dactylopiibacterium carminicum, a nitrogen-fixing symbiont of the cochineal insect Dactylopius coccus and Dactylopius opuntiae (Hemiptera: Coccoidea: Dactylopiidae).</title>
        <authorList>
            <person name="Vera A."/>
        </authorList>
    </citation>
    <scope>NUCLEOTIDE SEQUENCE [LARGE SCALE GENOMIC DNA]</scope>
    <source>
        <strain evidence="15 16">NFDCM</strain>
    </source>
</reference>
<dbReference type="Pfam" id="PF16192">
    <property type="entry name" value="PMT_4TMC"/>
    <property type="match status" value="1"/>
</dbReference>
<evidence type="ECO:0000256" key="9">
    <source>
        <dbReference type="ARBA" id="ARBA00093617"/>
    </source>
</evidence>
<gene>
    <name evidence="14" type="ORF">BGI27_17040</name>
    <name evidence="15" type="ORF">CGU29_16850</name>
</gene>
<organism evidence="15 16">
    <name type="scientific">Candidatus Dactylopiibacterium carminicum</name>
    <dbReference type="NCBI Taxonomy" id="857335"/>
    <lineage>
        <taxon>Bacteria</taxon>
        <taxon>Pseudomonadati</taxon>
        <taxon>Pseudomonadota</taxon>
        <taxon>Betaproteobacteria</taxon>
        <taxon>Rhodocyclales</taxon>
        <taxon>Rhodocyclaceae</taxon>
        <taxon>Candidatus Dactylopiibacterium</taxon>
    </lineage>
</organism>
<evidence type="ECO:0000256" key="2">
    <source>
        <dbReference type="ARBA" id="ARBA00004922"/>
    </source>
</evidence>
<keyword evidence="7 10" id="KW-1133">Transmembrane helix</keyword>
<feature type="transmembrane region" description="Helical" evidence="10">
    <location>
        <begin position="222"/>
        <end position="248"/>
    </location>
</feature>
<dbReference type="GO" id="GO:0012505">
    <property type="term" value="C:endomembrane system"/>
    <property type="evidence" value="ECO:0007669"/>
    <property type="project" value="UniProtKB-SubCell"/>
</dbReference>
<dbReference type="GO" id="GO:0004169">
    <property type="term" value="F:dolichyl-phosphate-mannose-protein mannosyltransferase activity"/>
    <property type="evidence" value="ECO:0007669"/>
    <property type="project" value="UniProtKB-UniRule"/>
</dbReference>
<feature type="transmembrane region" description="Helical" evidence="10">
    <location>
        <begin position="455"/>
        <end position="476"/>
    </location>
</feature>
<feature type="transmembrane region" description="Helical" evidence="10">
    <location>
        <begin position="395"/>
        <end position="417"/>
    </location>
</feature>
<dbReference type="EMBL" id="NMRN01000095">
    <property type="protein sequence ID" value="PAS91364.1"/>
    <property type="molecule type" value="Genomic_DNA"/>
</dbReference>
<name>A0A272EMM1_9RHOO</name>
<evidence type="ECO:0000256" key="5">
    <source>
        <dbReference type="ARBA" id="ARBA00022679"/>
    </source>
</evidence>
<proteinExistence type="inferred from homology"/>
<dbReference type="InterPro" id="IPR032421">
    <property type="entry name" value="PMT_4TMC"/>
</dbReference>
<keyword evidence="8 10" id="KW-0472">Membrane</keyword>
<evidence type="ECO:0000256" key="3">
    <source>
        <dbReference type="ARBA" id="ARBA00007222"/>
    </source>
</evidence>
<feature type="transmembrane region" description="Helical" evidence="10">
    <location>
        <begin position="488"/>
        <end position="506"/>
    </location>
</feature>
<evidence type="ECO:0000256" key="11">
    <source>
        <dbReference type="SAM" id="MobiDB-lite"/>
    </source>
</evidence>
<feature type="compositionally biased region" description="Basic and acidic residues" evidence="11">
    <location>
        <begin position="1"/>
        <end position="12"/>
    </location>
</feature>
<evidence type="ECO:0000256" key="7">
    <source>
        <dbReference type="ARBA" id="ARBA00022989"/>
    </source>
</evidence>
<feature type="transmembrane region" description="Helical" evidence="10">
    <location>
        <begin position="142"/>
        <end position="161"/>
    </location>
</feature>
<feature type="transmembrane region" description="Helical" evidence="10">
    <location>
        <begin position="193"/>
        <end position="210"/>
    </location>
</feature>
<comment type="subcellular location">
    <subcellularLocation>
        <location evidence="10">Cell membrane</location>
    </subcellularLocation>
    <subcellularLocation>
        <location evidence="1">Endomembrane system</location>
        <topology evidence="1">Multi-pass membrane protein</topology>
    </subcellularLocation>
</comment>
<evidence type="ECO:0000313" key="14">
    <source>
        <dbReference type="EMBL" id="KAF7597759.1"/>
    </source>
</evidence>
<accession>A0A272EMM1</accession>
<feature type="transmembrane region" description="Helical" evidence="10">
    <location>
        <begin position="268"/>
        <end position="293"/>
    </location>
</feature>
<dbReference type="AlphaFoldDB" id="A0A272EMM1"/>
<dbReference type="EC" id="2.4.1.-" evidence="10"/>
<dbReference type="Proteomes" id="UP000623509">
    <property type="component" value="Unassembled WGS sequence"/>
</dbReference>
<keyword evidence="5 10" id="KW-0808">Transferase</keyword>
<evidence type="ECO:0000256" key="10">
    <source>
        <dbReference type="RuleBase" id="RU367007"/>
    </source>
</evidence>
<evidence type="ECO:0000259" key="13">
    <source>
        <dbReference type="Pfam" id="PF16192"/>
    </source>
</evidence>
<keyword evidence="17" id="KW-1185">Reference proteome</keyword>
<evidence type="ECO:0000256" key="4">
    <source>
        <dbReference type="ARBA" id="ARBA00022676"/>
    </source>
</evidence>
<dbReference type="GO" id="GO:0005886">
    <property type="term" value="C:plasma membrane"/>
    <property type="evidence" value="ECO:0007669"/>
    <property type="project" value="UniProtKB-SubCell"/>
</dbReference>
<feature type="transmembrane region" description="Helical" evidence="10">
    <location>
        <begin position="429"/>
        <end position="449"/>
    </location>
</feature>
<comment type="pathway">
    <text evidence="2 10">Protein modification; protein glycosylation.</text>
</comment>
<feature type="transmembrane region" description="Helical" evidence="10">
    <location>
        <begin position="167"/>
        <end position="186"/>
    </location>
</feature>
<comment type="similarity">
    <text evidence="3 10">Belongs to the glycosyltransferase 39 family.</text>
</comment>
<dbReference type="RefSeq" id="WP_095526002.1">
    <property type="nucleotide sequence ID" value="NZ_MDUX01000095.1"/>
</dbReference>
<feature type="domain" description="ArnT-like N-terminal" evidence="12">
    <location>
        <begin position="52"/>
        <end position="248"/>
    </location>
</feature>
<evidence type="ECO:0000313" key="17">
    <source>
        <dbReference type="Proteomes" id="UP000623509"/>
    </source>
</evidence>
<dbReference type="Proteomes" id="UP000216107">
    <property type="component" value="Unassembled WGS sequence"/>
</dbReference>
<protein>
    <recommendedName>
        <fullName evidence="9 10">Polyprenol-phosphate-mannose--protein mannosyltransferase</fullName>
        <ecNumber evidence="10">2.4.1.-</ecNumber>
    </recommendedName>
</protein>
<evidence type="ECO:0000256" key="8">
    <source>
        <dbReference type="ARBA" id="ARBA00023136"/>
    </source>
</evidence>
<reference evidence="14 17" key="1">
    <citation type="submission" date="2016-08" db="EMBL/GenBank/DDBJ databases">
        <title>Candidatus Dactylopiibacterium carminicum genome sequence.</title>
        <authorList>
            <person name="Ramirez-Puebla S.T."/>
            <person name="Ormeno-Orrillo E."/>
            <person name="Vera-Ponce De Leon A."/>
            <person name="Luis L."/>
            <person name="Sanchez-Flores A."/>
            <person name="Monica R."/>
            <person name="Martinez-Romero E."/>
        </authorList>
    </citation>
    <scope>NUCLEOTIDE SEQUENCE [LARGE SCALE GENOMIC DNA]</scope>
    <source>
        <strain evidence="14">END1</strain>
    </source>
</reference>
<sequence length="532" mass="59391">MAKPKNREKQPETTEQTSPISPSRIGAQFDAVSARIETVPAWLRTTLCMALVLIIGLMMYFAGHDKPPHAFWDENYHVTSAQRYIDGIAHMETHPPLGKLLIAAGEALTGANADIDKSALVRDKYISGDNLPEGFSFAGMRFMPSLFGAFAAVMFFGLMFALTDNRFIALLLSSLYLFENAFIVHFRAVHLDSFQMFFCLGALWLFVRLWKREGAIPWQQYAALGALCGLGIMVKVNAALLLALFPVLYFKDAGARAGLSLAGHARHFLTKSGAATAALAIVALVVFGLHGLIADQSPSPRDPAGQKDLAHMSATYKDYVNLHQSMTPSVLFAISRDYFNFMQVDNKGVPKLDVCKPGENGSHPMNWPAMNKTINYRWDSANGMTRYVQLVGNQFSWYLGLAAVLLSLLTIANHRLFKMPMGEKRSYQLIEVFTGLYVLFMLLHLYLGAQRVMYLYHYFIGLLISYILIVLNWQHLCDFHGFTLRKRTAIAAGFTAAIIASSLFFLPLSNHWPLTKQQCEARNIFSNVVSCQ</sequence>
<evidence type="ECO:0000256" key="1">
    <source>
        <dbReference type="ARBA" id="ARBA00004127"/>
    </source>
</evidence>
<dbReference type="EMBL" id="MDUX01000095">
    <property type="protein sequence ID" value="KAF7597759.1"/>
    <property type="molecule type" value="Genomic_DNA"/>
</dbReference>
<evidence type="ECO:0000259" key="12">
    <source>
        <dbReference type="Pfam" id="PF02366"/>
    </source>
</evidence>
<evidence type="ECO:0000256" key="6">
    <source>
        <dbReference type="ARBA" id="ARBA00022692"/>
    </source>
</evidence>